<evidence type="ECO:0000256" key="21">
    <source>
        <dbReference type="SAM" id="MobiDB-lite"/>
    </source>
</evidence>
<evidence type="ECO:0000256" key="11">
    <source>
        <dbReference type="ARBA" id="ARBA00023034"/>
    </source>
</evidence>
<protein>
    <recommendedName>
        <fullName evidence="17">Beta-1,3-N-acetylglucosaminyltransferase</fullName>
        <ecNumber evidence="17">2.4.1.222</ecNumber>
    </recommendedName>
    <alternativeName>
        <fullName evidence="17">O-fucosylpeptide 3-beta-N-acetylglucosaminyltransferase</fullName>
    </alternativeName>
</protein>
<evidence type="ECO:0000313" key="24">
    <source>
        <dbReference type="Proteomes" id="UP000472260"/>
    </source>
</evidence>
<dbReference type="InterPro" id="IPR017374">
    <property type="entry name" value="Fringe"/>
</dbReference>
<evidence type="ECO:0000256" key="7">
    <source>
        <dbReference type="ARBA" id="ARBA00022692"/>
    </source>
</evidence>
<feature type="active site" evidence="18">
    <location>
        <position position="280"/>
    </location>
</feature>
<name>A0A671SEQ3_9TELE</name>
<evidence type="ECO:0000256" key="14">
    <source>
        <dbReference type="ARBA" id="ARBA00023211"/>
    </source>
</evidence>
<keyword evidence="8 17" id="KW-0479">Metal-binding</keyword>
<evidence type="ECO:0000256" key="15">
    <source>
        <dbReference type="ARBA" id="ARBA00047713"/>
    </source>
</evidence>
<feature type="binding site" evidence="20">
    <location>
        <position position="192"/>
    </location>
    <ligand>
        <name>Mn(2+)</name>
        <dbReference type="ChEBI" id="CHEBI:29035"/>
    </ligand>
</feature>
<evidence type="ECO:0000256" key="13">
    <source>
        <dbReference type="ARBA" id="ARBA00023157"/>
    </source>
</evidence>
<evidence type="ECO:0000256" key="16">
    <source>
        <dbReference type="ARBA" id="ARBA00049245"/>
    </source>
</evidence>
<dbReference type="EC" id="2.4.1.222" evidence="17"/>
<keyword evidence="7" id="KW-0812">Transmembrane</keyword>
<feature type="domain" description="Fringe-like glycosyltransferase" evidence="22">
    <location>
        <begin position="100"/>
        <end position="348"/>
    </location>
</feature>
<feature type="region of interest" description="Disordered" evidence="21">
    <location>
        <begin position="72"/>
        <end position="94"/>
    </location>
</feature>
<sequence length="379" mass="43203">MLKFSKSVLIKKQTHILLGWPESERLFHVLPVFALTLFILVLLDLQLRSRSDQKPTANFAHEKTPSISRTTAVNQHRDVVNDKQSRKRQKWREMRPQPPLGLTDIFIAVKTTGRFHKTRLALLLETWISTTKHHTYIFTDSPDEDISSEGFNIIVTDCPPEHSHQALSCKMAAEYDHFMASEKKWLCHVDDDNYLNPGPLLSLLTAFPADSDIYVGKPSLDRPMRAQELLEGNKTRDVHFWFATGGAGFCLSRKLAEKMAPWASGPRFEQTSAVIMLPDDCTVGFIIERHLGISMVHSNMFHSHLENLLLLAPSDIPKQVTLSYGWFENKMNSVELKGVFTKDEDPSKFRTVHCLLYPTTSWCPVALKSALSWNQHVLP</sequence>
<evidence type="ECO:0000259" key="22">
    <source>
        <dbReference type="Pfam" id="PF02434"/>
    </source>
</evidence>
<dbReference type="GO" id="GO:0007389">
    <property type="term" value="P:pattern specification process"/>
    <property type="evidence" value="ECO:0007669"/>
    <property type="project" value="InterPro"/>
</dbReference>
<dbReference type="PANTHER" id="PTHR10811">
    <property type="entry name" value="FRINGE-RELATED"/>
    <property type="match status" value="1"/>
</dbReference>
<keyword evidence="9" id="KW-0735">Signal-anchor</keyword>
<keyword evidence="10" id="KW-1133">Transmembrane helix</keyword>
<keyword evidence="11 17" id="KW-0333">Golgi apparatus</keyword>
<comment type="cofactor">
    <cofactor evidence="1 17 20">
        <name>Mn(2+)</name>
        <dbReference type="ChEBI" id="CHEBI:29035"/>
    </cofactor>
</comment>
<dbReference type="GO" id="GO:0046872">
    <property type="term" value="F:metal ion binding"/>
    <property type="evidence" value="ECO:0007669"/>
    <property type="project" value="UniProtKB-UniRule"/>
</dbReference>
<feature type="binding site" evidence="20">
    <location>
        <position position="304"/>
    </location>
    <ligand>
        <name>Mn(2+)</name>
        <dbReference type="ChEBI" id="CHEBI:29035"/>
    </ligand>
</feature>
<evidence type="ECO:0000256" key="10">
    <source>
        <dbReference type="ARBA" id="ARBA00022989"/>
    </source>
</evidence>
<keyword evidence="6 17" id="KW-0808">Transferase</keyword>
<evidence type="ECO:0000256" key="5">
    <source>
        <dbReference type="ARBA" id="ARBA00022676"/>
    </source>
</evidence>
<comment type="similarity">
    <text evidence="3 17">Belongs to the glycosyltransferase 31 family.</text>
</comment>
<accession>A0A671SEQ3</accession>
<gene>
    <name evidence="23" type="primary">LOC107665528</name>
</gene>
<evidence type="ECO:0000256" key="6">
    <source>
        <dbReference type="ARBA" id="ARBA00022679"/>
    </source>
</evidence>
<dbReference type="Proteomes" id="UP000472260">
    <property type="component" value="Unassembled WGS sequence"/>
</dbReference>
<feature type="binding site" evidence="19">
    <location>
        <position position="191"/>
    </location>
    <ligand>
        <name>substrate</name>
    </ligand>
</feature>
<organism evidence="23 24">
    <name type="scientific">Sinocyclocheilus anshuiensis</name>
    <dbReference type="NCBI Taxonomy" id="1608454"/>
    <lineage>
        <taxon>Eukaryota</taxon>
        <taxon>Metazoa</taxon>
        <taxon>Chordata</taxon>
        <taxon>Craniata</taxon>
        <taxon>Vertebrata</taxon>
        <taxon>Euteleostomi</taxon>
        <taxon>Actinopterygii</taxon>
        <taxon>Neopterygii</taxon>
        <taxon>Teleostei</taxon>
        <taxon>Ostariophysi</taxon>
        <taxon>Cypriniformes</taxon>
        <taxon>Cyprinidae</taxon>
        <taxon>Cyprininae</taxon>
        <taxon>Sinocyclocheilus</taxon>
    </lineage>
</organism>
<comment type="subcellular location">
    <subcellularLocation>
        <location evidence="2">Golgi apparatus membrane</location>
        <topology evidence="2">Single-pass type II membrane protein</topology>
    </subcellularLocation>
</comment>
<evidence type="ECO:0000256" key="4">
    <source>
        <dbReference type="ARBA" id="ARBA00022473"/>
    </source>
</evidence>
<evidence type="ECO:0000256" key="8">
    <source>
        <dbReference type="ARBA" id="ARBA00022723"/>
    </source>
</evidence>
<keyword evidence="12 17" id="KW-0472">Membrane</keyword>
<keyword evidence="13" id="KW-1015">Disulfide bond</keyword>
<evidence type="ECO:0000256" key="9">
    <source>
        <dbReference type="ARBA" id="ARBA00022968"/>
    </source>
</evidence>
<evidence type="ECO:0000256" key="3">
    <source>
        <dbReference type="ARBA" id="ARBA00008661"/>
    </source>
</evidence>
<keyword evidence="24" id="KW-1185">Reference proteome</keyword>
<evidence type="ECO:0000256" key="20">
    <source>
        <dbReference type="PIRSR" id="PIRSR038073-3"/>
    </source>
</evidence>
<evidence type="ECO:0000256" key="18">
    <source>
        <dbReference type="PIRSR" id="PIRSR038073-1"/>
    </source>
</evidence>
<keyword evidence="4" id="KW-0217">Developmental protein</keyword>
<dbReference type="GO" id="GO:0000139">
    <property type="term" value="C:Golgi membrane"/>
    <property type="evidence" value="ECO:0007669"/>
    <property type="project" value="UniProtKB-SubCell"/>
</dbReference>
<evidence type="ECO:0000256" key="19">
    <source>
        <dbReference type="PIRSR" id="PIRSR038073-2"/>
    </source>
</evidence>
<evidence type="ECO:0000256" key="12">
    <source>
        <dbReference type="ARBA" id="ARBA00023136"/>
    </source>
</evidence>
<evidence type="ECO:0000256" key="1">
    <source>
        <dbReference type="ARBA" id="ARBA00001936"/>
    </source>
</evidence>
<reference evidence="23" key="2">
    <citation type="submission" date="2025-09" db="UniProtKB">
        <authorList>
            <consortium name="Ensembl"/>
        </authorList>
    </citation>
    <scope>IDENTIFICATION</scope>
</reference>
<dbReference type="AlphaFoldDB" id="A0A671SEQ3"/>
<comment type="catalytic activity">
    <reaction evidence="15 17">
        <text>3-O-(alpha-L-fucosyl)-L-seryl-[EGF-like domain protein] + UDP-N-acetyl-alpha-D-glucosamine = 3-O-(N-acetyl-beta-D-glucosaminyl-(1-&gt;3)-alpha-L-fucosyl)-L-seryl-[EGF-like domain protein] + UDP + H(+)</text>
        <dbReference type="Rhea" id="RHEA:70511"/>
        <dbReference type="Rhea" id="RHEA-COMP:17919"/>
        <dbReference type="Rhea" id="RHEA-COMP:17920"/>
        <dbReference type="ChEBI" id="CHEBI:15378"/>
        <dbReference type="ChEBI" id="CHEBI:57705"/>
        <dbReference type="ChEBI" id="CHEBI:58223"/>
        <dbReference type="ChEBI" id="CHEBI:189632"/>
        <dbReference type="ChEBI" id="CHEBI:189633"/>
        <dbReference type="EC" id="2.4.1.222"/>
    </reaction>
</comment>
<evidence type="ECO:0000313" key="23">
    <source>
        <dbReference type="Ensembl" id="ENSSANP00000094171.1"/>
    </source>
</evidence>
<evidence type="ECO:0000256" key="2">
    <source>
        <dbReference type="ARBA" id="ARBA00004323"/>
    </source>
</evidence>
<feature type="binding site" evidence="19">
    <location>
        <position position="119"/>
    </location>
    <ligand>
        <name>substrate</name>
    </ligand>
</feature>
<comment type="catalytic activity">
    <reaction evidence="16 17">
        <text>3-O-(alpha-L-fucosyl)-L-threonyl-[EGF-like domain protein] + UDP-N-acetyl-alpha-D-glucosamine = 3-O-(N-acetyl-beta-D-glucosaminyl-(1-&gt;3)-alpha-L-fucosyl)-L-threonyl-[EGF-like domain protein] + UDP + H(+)</text>
        <dbReference type="Rhea" id="RHEA:70531"/>
        <dbReference type="Rhea" id="RHEA-COMP:17922"/>
        <dbReference type="Rhea" id="RHEA-COMP:17923"/>
        <dbReference type="ChEBI" id="CHEBI:15378"/>
        <dbReference type="ChEBI" id="CHEBI:57705"/>
        <dbReference type="ChEBI" id="CHEBI:58223"/>
        <dbReference type="ChEBI" id="CHEBI:189631"/>
        <dbReference type="ChEBI" id="CHEBI:189634"/>
        <dbReference type="EC" id="2.4.1.222"/>
    </reaction>
</comment>
<dbReference type="GO" id="GO:0033829">
    <property type="term" value="F:O-fucosylpeptide 3-beta-N-acetylglucosaminyltransferase activity"/>
    <property type="evidence" value="ECO:0007669"/>
    <property type="project" value="UniProtKB-UniRule"/>
</dbReference>
<evidence type="ECO:0000256" key="17">
    <source>
        <dbReference type="PIRNR" id="PIRNR038073"/>
    </source>
</evidence>
<keyword evidence="14 17" id="KW-0464">Manganese</keyword>
<feature type="compositionally biased region" description="Basic and acidic residues" evidence="21">
    <location>
        <begin position="75"/>
        <end position="84"/>
    </location>
</feature>
<proteinExistence type="inferred from homology"/>
<dbReference type="InterPro" id="IPR003378">
    <property type="entry name" value="Fringe-like_glycosylTrfase"/>
</dbReference>
<dbReference type="Gene3D" id="3.90.550.50">
    <property type="match status" value="1"/>
</dbReference>
<dbReference type="Pfam" id="PF02434">
    <property type="entry name" value="Fringe"/>
    <property type="match status" value="1"/>
</dbReference>
<dbReference type="PIRSF" id="PIRSF038073">
    <property type="entry name" value="B-acetylgalactosaminyltfrase"/>
    <property type="match status" value="1"/>
</dbReference>
<keyword evidence="5 17" id="KW-0328">Glycosyltransferase</keyword>
<dbReference type="Ensembl" id="ENSSANT00000100006.1">
    <property type="protein sequence ID" value="ENSSANP00000094171.1"/>
    <property type="gene ID" value="ENSSANG00000046405.1"/>
</dbReference>
<reference evidence="23" key="1">
    <citation type="submission" date="2025-08" db="UniProtKB">
        <authorList>
            <consortium name="Ensembl"/>
        </authorList>
    </citation>
    <scope>IDENTIFICATION</scope>
</reference>